<evidence type="ECO:0000256" key="1">
    <source>
        <dbReference type="SAM" id="MobiDB-lite"/>
    </source>
</evidence>
<gene>
    <name evidence="2" type="ORF">DERYTH_LOCUS2457</name>
</gene>
<dbReference type="Proteomes" id="UP000789405">
    <property type="component" value="Unassembled WGS sequence"/>
</dbReference>
<reference evidence="2" key="1">
    <citation type="submission" date="2021-06" db="EMBL/GenBank/DDBJ databases">
        <authorList>
            <person name="Kallberg Y."/>
            <person name="Tangrot J."/>
            <person name="Rosling A."/>
        </authorList>
    </citation>
    <scope>NUCLEOTIDE SEQUENCE</scope>
    <source>
        <strain evidence="2">MA453B</strain>
    </source>
</reference>
<feature type="compositionally biased region" description="Low complexity" evidence="1">
    <location>
        <begin position="74"/>
        <end position="92"/>
    </location>
</feature>
<evidence type="ECO:0000313" key="3">
    <source>
        <dbReference type="Proteomes" id="UP000789405"/>
    </source>
</evidence>
<dbReference type="EMBL" id="CAJVPY010000787">
    <property type="protein sequence ID" value="CAG8491943.1"/>
    <property type="molecule type" value="Genomic_DNA"/>
</dbReference>
<comment type="caution">
    <text evidence="2">The sequence shown here is derived from an EMBL/GenBank/DDBJ whole genome shotgun (WGS) entry which is preliminary data.</text>
</comment>
<organism evidence="2 3">
    <name type="scientific">Dentiscutata erythropus</name>
    <dbReference type="NCBI Taxonomy" id="1348616"/>
    <lineage>
        <taxon>Eukaryota</taxon>
        <taxon>Fungi</taxon>
        <taxon>Fungi incertae sedis</taxon>
        <taxon>Mucoromycota</taxon>
        <taxon>Glomeromycotina</taxon>
        <taxon>Glomeromycetes</taxon>
        <taxon>Diversisporales</taxon>
        <taxon>Gigasporaceae</taxon>
        <taxon>Dentiscutata</taxon>
    </lineage>
</organism>
<dbReference type="OrthoDB" id="2418749at2759"/>
<name>A0A9N8WPD6_9GLOM</name>
<accession>A0A9N8WPD6</accession>
<keyword evidence="3" id="KW-1185">Reference proteome</keyword>
<dbReference type="AlphaFoldDB" id="A0A9N8WPD6"/>
<sequence length="362" mass="41531">MSSQNNSESSTYTTSIFTRWLKGQLSRSDKSNKENPTGFSLKKVLSNIPGSSFTSRRISRLNLEKRLKRSKSLTSSSVFSKHTSTTTTDDTSNIQKSEKKKRPNSVCAEPNYWVNDEIESVEFLSPFYSGPDIYGLSVPKKFQAPIRIQSLQHLHDQNLVPVTCPSRDDCLENTFIVRGSVEHFAYVRTLRKIGSATRNRPRPFYQVFMLRSTITKLSNTPEFSDPQREELVRYKTFVYSLNNKKRSDENETNDSPYRSNSINSRLISNFLTEFKPSYSPIVMNYRPSYASTKVLTIFDETLNKLVTKDLPLARRRKRLSKYSISKQFKYSGRGCSFPKLTNIIGVRSVEKNIIPSPITLTI</sequence>
<evidence type="ECO:0000313" key="2">
    <source>
        <dbReference type="EMBL" id="CAG8491943.1"/>
    </source>
</evidence>
<feature type="region of interest" description="Disordered" evidence="1">
    <location>
        <begin position="74"/>
        <end position="105"/>
    </location>
</feature>
<protein>
    <submittedName>
        <fullName evidence="2">15110_t:CDS:1</fullName>
    </submittedName>
</protein>
<proteinExistence type="predicted"/>